<keyword evidence="1" id="KW-0732">Signal</keyword>
<protein>
    <submittedName>
        <fullName evidence="2">Uncharacterized protein</fullName>
    </submittedName>
</protein>
<evidence type="ECO:0000313" key="3">
    <source>
        <dbReference type="Proteomes" id="UP000276980"/>
    </source>
</evidence>
<evidence type="ECO:0000313" key="2">
    <source>
        <dbReference type="EMBL" id="AZN65575.1"/>
    </source>
</evidence>
<accession>A0A3S9APK4</accession>
<sequence>MMKYKLCLIGMLAFSTIANAEFNIENNKNQPNYIKLGYRNVLNSGFIYTDNDKNFKLKKNTVNVPYEDISILLKPLLRNDNRIKGNDYYFLNYESFIQLDGIEYKLPFIISDVSAIGSSVLFNDSNMVIFSIESYASPVSNNNSKKFKSDVYILNKKNLGLYSPFFLSLNSKLKNFNEVSMDFSKLGSVKYNKNKKTYQILYELQKASEDFSSTGRVVYEKSPIEYSFILIPDQKEPFSIKNFVEKKKGTNKIISNDDGGGMYSYFLKGN</sequence>
<feature type="chain" id="PRO_5019490821" evidence="1">
    <location>
        <begin position="21"/>
        <end position="270"/>
    </location>
</feature>
<feature type="signal peptide" evidence="1">
    <location>
        <begin position="1"/>
        <end position="20"/>
    </location>
</feature>
<organism evidence="2 3">
    <name type="scientific">Acinetobacter johnsonii</name>
    <dbReference type="NCBI Taxonomy" id="40214"/>
    <lineage>
        <taxon>Bacteria</taxon>
        <taxon>Pseudomonadati</taxon>
        <taxon>Pseudomonadota</taxon>
        <taxon>Gammaproteobacteria</taxon>
        <taxon>Moraxellales</taxon>
        <taxon>Moraxellaceae</taxon>
        <taxon>Acinetobacter</taxon>
    </lineage>
</organism>
<dbReference type="EMBL" id="CP022298">
    <property type="protein sequence ID" value="AZN65575.1"/>
    <property type="molecule type" value="Genomic_DNA"/>
</dbReference>
<proteinExistence type="predicted"/>
<evidence type="ECO:0000256" key="1">
    <source>
        <dbReference type="SAM" id="SignalP"/>
    </source>
</evidence>
<dbReference type="AlphaFoldDB" id="A0A3S9APK4"/>
<gene>
    <name evidence="2" type="ORF">CFH90_16695</name>
</gene>
<dbReference type="Proteomes" id="UP000276980">
    <property type="component" value="Chromosome"/>
</dbReference>
<name>A0A3S9APK4_ACIJO</name>
<reference evidence="2 3" key="1">
    <citation type="submission" date="2017-06" db="EMBL/GenBank/DDBJ databases">
        <title>Complete Genome Sequence of the Carbazole-Degrading Bacterium Acinetobacter johnsonii IC001.</title>
        <authorList>
            <person name="Vejarano F."/>
            <person name="Suzuki-Minakuchi C."/>
            <person name="Ohtsubo Y."/>
            <person name="Tsuda M."/>
            <person name="Okada K."/>
            <person name="Nojiri H."/>
        </authorList>
    </citation>
    <scope>NUCLEOTIDE SEQUENCE [LARGE SCALE GENOMIC DNA]</scope>
    <source>
        <strain evidence="2 3">IC001</strain>
    </source>
</reference>